<feature type="transmembrane region" description="Helical" evidence="1">
    <location>
        <begin position="14"/>
        <end position="35"/>
    </location>
</feature>
<feature type="transmembrane region" description="Helical" evidence="1">
    <location>
        <begin position="162"/>
        <end position="186"/>
    </location>
</feature>
<feature type="transmembrane region" description="Helical" evidence="1">
    <location>
        <begin position="56"/>
        <end position="84"/>
    </location>
</feature>
<feature type="transmembrane region" description="Helical" evidence="1">
    <location>
        <begin position="236"/>
        <end position="254"/>
    </location>
</feature>
<keyword evidence="1" id="KW-1133">Transmembrane helix</keyword>
<dbReference type="Proteomes" id="UP000807504">
    <property type="component" value="Unassembled WGS sequence"/>
</dbReference>
<sequence>MDLNLPVAENKIKFLYSFIIFTTFLQLHVFIFTLVTMLNVRMKVMVFRIDLPGPTLWIMVMIFATSQLFIMLPMNNFAAFYMIICRHLQLLIKSFSKHLEEIPDSEYEKVLIDYMSIRKFVLKMDNEMSFLVSTSTLYSACTMYFGMSVIMHPEEYIDLCQFLAVLSLFIGSSAAFLGLTVAGSLIHESCSNLWLQAHKCLSSKSEVTNFQQRFLSIVEKNLFVTVWKILPITRSFIFAAAGTVFTYCIALDSIQSLKNVSLMWSYIE</sequence>
<organism evidence="2 3">
    <name type="scientific">Argiope bruennichi</name>
    <name type="common">Wasp spider</name>
    <name type="synonym">Aranea bruennichi</name>
    <dbReference type="NCBI Taxonomy" id="94029"/>
    <lineage>
        <taxon>Eukaryota</taxon>
        <taxon>Metazoa</taxon>
        <taxon>Ecdysozoa</taxon>
        <taxon>Arthropoda</taxon>
        <taxon>Chelicerata</taxon>
        <taxon>Arachnida</taxon>
        <taxon>Araneae</taxon>
        <taxon>Araneomorphae</taxon>
        <taxon>Entelegynae</taxon>
        <taxon>Araneoidea</taxon>
        <taxon>Araneidae</taxon>
        <taxon>Argiope</taxon>
    </lineage>
</organism>
<keyword evidence="1" id="KW-0812">Transmembrane</keyword>
<evidence type="ECO:0000313" key="2">
    <source>
        <dbReference type="EMBL" id="KAF8781486.1"/>
    </source>
</evidence>
<proteinExistence type="predicted"/>
<dbReference type="AlphaFoldDB" id="A0A8T0ET80"/>
<gene>
    <name evidence="2" type="ORF">HNY73_011875</name>
</gene>
<reference evidence="2" key="2">
    <citation type="submission" date="2020-06" db="EMBL/GenBank/DDBJ databases">
        <authorList>
            <person name="Sheffer M."/>
        </authorList>
    </citation>
    <scope>NUCLEOTIDE SEQUENCE</scope>
</reference>
<protein>
    <submittedName>
        <fullName evidence="2">Uncharacterized protein</fullName>
    </submittedName>
</protein>
<comment type="caution">
    <text evidence="2">The sequence shown here is derived from an EMBL/GenBank/DDBJ whole genome shotgun (WGS) entry which is preliminary data.</text>
</comment>
<keyword evidence="3" id="KW-1185">Reference proteome</keyword>
<feature type="transmembrane region" description="Helical" evidence="1">
    <location>
        <begin position="128"/>
        <end position="150"/>
    </location>
</feature>
<reference evidence="2" key="1">
    <citation type="journal article" date="2020" name="bioRxiv">
        <title>Chromosome-level reference genome of the European wasp spider Argiope bruennichi: a resource for studies on range expansion and evolutionary adaptation.</title>
        <authorList>
            <person name="Sheffer M.M."/>
            <person name="Hoppe A."/>
            <person name="Krehenwinkel H."/>
            <person name="Uhl G."/>
            <person name="Kuss A.W."/>
            <person name="Jensen L."/>
            <person name="Jensen C."/>
            <person name="Gillespie R.G."/>
            <person name="Hoff K.J."/>
            <person name="Prost S."/>
        </authorList>
    </citation>
    <scope>NUCLEOTIDE SEQUENCE</scope>
</reference>
<evidence type="ECO:0000313" key="3">
    <source>
        <dbReference type="Proteomes" id="UP000807504"/>
    </source>
</evidence>
<evidence type="ECO:0000256" key="1">
    <source>
        <dbReference type="SAM" id="Phobius"/>
    </source>
</evidence>
<accession>A0A8T0ET80</accession>
<dbReference type="EMBL" id="JABXBU010001863">
    <property type="protein sequence ID" value="KAF8781486.1"/>
    <property type="molecule type" value="Genomic_DNA"/>
</dbReference>
<keyword evidence="1" id="KW-0472">Membrane</keyword>
<name>A0A8T0ET80_ARGBR</name>